<accession>A0A239DYS8</accession>
<organism evidence="2 3">
    <name type="scientific">Dokdonia pacifica</name>
    <dbReference type="NCBI Taxonomy" id="1627892"/>
    <lineage>
        <taxon>Bacteria</taxon>
        <taxon>Pseudomonadati</taxon>
        <taxon>Bacteroidota</taxon>
        <taxon>Flavobacteriia</taxon>
        <taxon>Flavobacteriales</taxon>
        <taxon>Flavobacteriaceae</taxon>
        <taxon>Dokdonia</taxon>
    </lineage>
</organism>
<dbReference type="Pfam" id="PF26395">
    <property type="entry name" value="E2-CBASS"/>
    <property type="match status" value="1"/>
</dbReference>
<proteinExistence type="predicted"/>
<reference evidence="2 3" key="1">
    <citation type="submission" date="2017-06" db="EMBL/GenBank/DDBJ databases">
        <authorList>
            <person name="Kim H.J."/>
            <person name="Triplett B.A."/>
        </authorList>
    </citation>
    <scope>NUCLEOTIDE SEQUENCE [LARGE SCALE GENOMIC DNA]</scope>
    <source>
        <strain evidence="2 3">DSM 25597</strain>
    </source>
</reference>
<evidence type="ECO:0000313" key="3">
    <source>
        <dbReference type="Proteomes" id="UP000198379"/>
    </source>
</evidence>
<dbReference type="InterPro" id="IPR058588">
    <property type="entry name" value="E2-CBASS"/>
</dbReference>
<dbReference type="AlphaFoldDB" id="A0A239DYS8"/>
<sequence>MAGRFHKNRIHKKNTVSPIRLILIREMKLLKSYYPFLDCKIISDKLICIGKTKPSDLSVEYTFKLIYDGVTVPRVYIVSPQVEYNDDIHIYPEEKNLCLYHPLVDNFIWNYKKDHIYDTILPWTLEWFVYYELYLISGKWEHPFIPHTTNKSID</sequence>
<evidence type="ECO:0000313" key="2">
    <source>
        <dbReference type="EMBL" id="SNS37626.1"/>
    </source>
</evidence>
<name>A0A239DYS8_9FLAO</name>
<gene>
    <name evidence="2" type="ORF">SAMN06265376_11313</name>
</gene>
<keyword evidence="3" id="KW-1185">Reference proteome</keyword>
<dbReference type="Proteomes" id="UP000198379">
    <property type="component" value="Unassembled WGS sequence"/>
</dbReference>
<dbReference type="EMBL" id="FZNY01000013">
    <property type="protein sequence ID" value="SNS37626.1"/>
    <property type="molecule type" value="Genomic_DNA"/>
</dbReference>
<feature type="domain" description="Type II CBASS E2 protein" evidence="1">
    <location>
        <begin position="27"/>
        <end position="145"/>
    </location>
</feature>
<protein>
    <recommendedName>
        <fullName evidence="1">Type II CBASS E2 protein domain-containing protein</fullName>
    </recommendedName>
</protein>
<evidence type="ECO:0000259" key="1">
    <source>
        <dbReference type="Pfam" id="PF26395"/>
    </source>
</evidence>